<sequence>MSETVSVTPETASRCAPIEVIATGTFWAFSERFCAVTMISPIPVLDDGAGAPGAGAVCAETALAVVTADKPTVESNTLRTHTWLPAACRMRTVVPPHVAPAELTQIRLAVVISETSLREVQQRGDITFRTSVFPLLKQSDQFQALPPLLAALIGRTRIVHHAAPIRCRIAVLRHRELHIP</sequence>
<keyword evidence="2" id="KW-1185">Reference proteome</keyword>
<protein>
    <submittedName>
        <fullName evidence="1">Uncharacterized protein</fullName>
    </submittedName>
</protein>
<evidence type="ECO:0000313" key="2">
    <source>
        <dbReference type="Proteomes" id="UP001160625"/>
    </source>
</evidence>
<dbReference type="Proteomes" id="UP001160625">
    <property type="component" value="Unassembled WGS sequence"/>
</dbReference>
<comment type="caution">
    <text evidence="1">The sequence shown here is derived from an EMBL/GenBank/DDBJ whole genome shotgun (WGS) entry which is preliminary data.</text>
</comment>
<dbReference type="EMBL" id="JARYGZ010000001">
    <property type="protein sequence ID" value="MDH7639292.1"/>
    <property type="molecule type" value="Genomic_DNA"/>
</dbReference>
<evidence type="ECO:0000313" key="1">
    <source>
        <dbReference type="EMBL" id="MDH7639292.1"/>
    </source>
</evidence>
<reference evidence="1" key="1">
    <citation type="submission" date="2023-04" db="EMBL/GenBank/DDBJ databases">
        <title>Sphingomonas sp. MAHUQ-71 isolated from rice field.</title>
        <authorList>
            <person name="Huq M.A."/>
        </authorList>
    </citation>
    <scope>NUCLEOTIDE SEQUENCE</scope>
    <source>
        <strain evidence="1">MAHUQ-71</strain>
    </source>
</reference>
<proteinExistence type="predicted"/>
<organism evidence="1 2">
    <name type="scientific">Sphingomonas oryzagri</name>
    <dbReference type="NCBI Taxonomy" id="3042314"/>
    <lineage>
        <taxon>Bacteria</taxon>
        <taxon>Pseudomonadati</taxon>
        <taxon>Pseudomonadota</taxon>
        <taxon>Alphaproteobacteria</taxon>
        <taxon>Sphingomonadales</taxon>
        <taxon>Sphingomonadaceae</taxon>
        <taxon>Sphingomonas</taxon>
    </lineage>
</organism>
<gene>
    <name evidence="1" type="ORF">QGN17_11175</name>
</gene>
<name>A0ABT6N235_9SPHN</name>
<dbReference type="RefSeq" id="WP_281044567.1">
    <property type="nucleotide sequence ID" value="NZ_JARYGZ010000001.1"/>
</dbReference>
<accession>A0ABT6N235</accession>